<dbReference type="FunFam" id="2.60.40.60:FF:000018">
    <property type="entry name" value="Protocadherin gamma c3"/>
    <property type="match status" value="1"/>
</dbReference>
<comment type="subcellular location">
    <subcellularLocation>
        <location evidence="1">Cell membrane</location>
        <topology evidence="1">Single-pass type I membrane protein</topology>
    </subcellularLocation>
</comment>
<accession>A0A8C1UY69</accession>
<dbReference type="PRINTS" id="PR00205">
    <property type="entry name" value="CADHERIN"/>
</dbReference>
<evidence type="ECO:0000256" key="3">
    <source>
        <dbReference type="ARBA" id="ARBA00022692"/>
    </source>
</evidence>
<dbReference type="InterPro" id="IPR015919">
    <property type="entry name" value="Cadherin-like_sf"/>
</dbReference>
<dbReference type="Pfam" id="PF00028">
    <property type="entry name" value="Cadherin"/>
    <property type="match status" value="5"/>
</dbReference>
<dbReference type="InterPro" id="IPR013164">
    <property type="entry name" value="Cadherin_N"/>
</dbReference>
<dbReference type="GO" id="GO:0005886">
    <property type="term" value="C:plasma membrane"/>
    <property type="evidence" value="ECO:0007669"/>
    <property type="project" value="UniProtKB-SubCell"/>
</dbReference>
<keyword evidence="4 14" id="KW-0732">Signal</keyword>
<dbReference type="PROSITE" id="PS00232">
    <property type="entry name" value="CADHERIN_1"/>
    <property type="match status" value="3"/>
</dbReference>
<dbReference type="Pfam" id="PF08266">
    <property type="entry name" value="Cadherin_2"/>
    <property type="match status" value="1"/>
</dbReference>
<dbReference type="InterPro" id="IPR020894">
    <property type="entry name" value="Cadherin_CS"/>
</dbReference>
<dbReference type="FunFam" id="2.60.40.60:FF:000001">
    <property type="entry name" value="Protocadherin alpha 2"/>
    <property type="match status" value="1"/>
</dbReference>
<dbReference type="SUPFAM" id="SSF49313">
    <property type="entry name" value="Cadherin-like"/>
    <property type="match status" value="6"/>
</dbReference>
<evidence type="ECO:0000256" key="5">
    <source>
        <dbReference type="ARBA" id="ARBA00022737"/>
    </source>
</evidence>
<proteinExistence type="predicted"/>
<dbReference type="Ensembl" id="ENSCCRT00015045181.1">
    <property type="protein sequence ID" value="ENSCCRP00015043705.1"/>
    <property type="gene ID" value="ENSCCRG00015018011.1"/>
</dbReference>
<feature type="domain" description="Cadherin" evidence="15">
    <location>
        <begin position="456"/>
        <end position="565"/>
    </location>
</feature>
<dbReference type="FunFam" id="2.60.40.60:FF:000006">
    <property type="entry name" value="Protocadherin alpha 2"/>
    <property type="match status" value="1"/>
</dbReference>
<evidence type="ECO:0000256" key="10">
    <source>
        <dbReference type="ARBA" id="ARBA00023180"/>
    </source>
</evidence>
<evidence type="ECO:0000259" key="15">
    <source>
        <dbReference type="PROSITE" id="PS50268"/>
    </source>
</evidence>
<dbReference type="Proteomes" id="UP000694700">
    <property type="component" value="Unplaced"/>
</dbReference>
<keyword evidence="7" id="KW-0130">Cell adhesion</keyword>
<feature type="domain" description="Cadherin" evidence="15">
    <location>
        <begin position="243"/>
        <end position="350"/>
    </location>
</feature>
<evidence type="ECO:0000313" key="16">
    <source>
        <dbReference type="Ensembl" id="ENSCCRP00015043705.1"/>
    </source>
</evidence>
<name>A0A8C1UY69_CYPCA</name>
<organism evidence="16 17">
    <name type="scientific">Cyprinus carpio</name>
    <name type="common">Common carp</name>
    <dbReference type="NCBI Taxonomy" id="7962"/>
    <lineage>
        <taxon>Eukaryota</taxon>
        <taxon>Metazoa</taxon>
        <taxon>Chordata</taxon>
        <taxon>Craniata</taxon>
        <taxon>Vertebrata</taxon>
        <taxon>Euteleostomi</taxon>
        <taxon>Actinopterygii</taxon>
        <taxon>Neopterygii</taxon>
        <taxon>Teleostei</taxon>
        <taxon>Ostariophysi</taxon>
        <taxon>Cypriniformes</taxon>
        <taxon>Cyprinidae</taxon>
        <taxon>Cyprininae</taxon>
        <taxon>Cyprinus</taxon>
    </lineage>
</organism>
<feature type="chain" id="PRO_5034999440" description="Protocadherin gamma-C3" evidence="14">
    <location>
        <begin position="30"/>
        <end position="822"/>
    </location>
</feature>
<feature type="signal peptide" evidence="14">
    <location>
        <begin position="1"/>
        <end position="29"/>
    </location>
</feature>
<feature type="transmembrane region" description="Helical" evidence="13">
    <location>
        <begin position="684"/>
        <end position="709"/>
    </location>
</feature>
<keyword evidence="10" id="KW-0325">Glycoprotein</keyword>
<keyword evidence="9 13" id="KW-0472">Membrane</keyword>
<feature type="domain" description="Cadherin" evidence="15">
    <location>
        <begin position="134"/>
        <end position="242"/>
    </location>
</feature>
<protein>
    <recommendedName>
        <fullName evidence="11">Protocadherin gamma-C3</fullName>
    </recommendedName>
</protein>
<evidence type="ECO:0000256" key="6">
    <source>
        <dbReference type="ARBA" id="ARBA00022837"/>
    </source>
</evidence>
<dbReference type="FunFam" id="2.60.40.60:FF:000185">
    <property type="entry name" value="Protocadherin 2 alpha c"/>
    <property type="match status" value="1"/>
</dbReference>
<keyword evidence="5" id="KW-0677">Repeat</keyword>
<dbReference type="PANTHER" id="PTHR24028:SF307">
    <property type="entry name" value="PROTOCADHERIN BETA-15-LIKE ISOFORM X1"/>
    <property type="match status" value="1"/>
</dbReference>
<evidence type="ECO:0000256" key="11">
    <source>
        <dbReference type="ARBA" id="ARBA00074462"/>
    </source>
</evidence>
<dbReference type="PANTHER" id="PTHR24028">
    <property type="entry name" value="CADHERIN-87A"/>
    <property type="match status" value="1"/>
</dbReference>
<dbReference type="GO" id="GO:0007156">
    <property type="term" value="P:homophilic cell adhesion via plasma membrane adhesion molecules"/>
    <property type="evidence" value="ECO:0007669"/>
    <property type="project" value="InterPro"/>
</dbReference>
<sequence length="822" mass="89545">LEPSSKDARGERQVVCLLLCACALDRVLAQIRYSVPEELEHGAFVGNIAEDLGLDVAKLSSRRFRIVSGAKKQYLEVNLENGILFVNEKIDREELCEQSPGCFLHLQVVIENPLELYRVEVEILDVNDNAPSFPWSEFNLEITESAAPGSRFPLESAQDLDVGSNSLRSYLLSANQHFVLDIQTRNDGSKFAELVLQSPLDREQQKTHEMVLTAVDGGSPLRSGTAQIKVTVLDANDNVPVFDRSVYRVSLVENAPRGTLVLKLNATDLDEGANGEITYSFSGHAPLKVRELFSVDSHSGEIRVKGIVDYEKASVYELYVQAKDKGPSAVAVHCKVLVDILDVNDNAPEVILTSVSTPVQEDAPPGTVIAVVSVMDRDSGENGAVDCQIPGNVPFQLHSSFKNYYTLVTSEFLDRESVSEYNITLTARDLGSPPLSTRKTILVQVSDINDNPPRFIQPSYTVYVTENNAPGASICSVTAFDPDSNQNAYLSYSILEGQIQGMPVSTYVSINSDNGNIYALRSFDYEQLRNFQIRIQAQDAGFPPLSSNVTVSVFVLDQNDNAPVILSPLSRNGTVATEMVPRSVDAGYLVAKITALDADAGQNSRLSYQMLQATDPGLFSVALYTGEIRTIRRFVDKDAIRQRLVILVKDNGQPPLSATVSIILSVSLSDFGDLSLSPQPPSNLALYLIVSLSTVSLIFLVAIIVLAAVKCYKDRDSLGGYISTGAKVPTNCVEVNSNPGNLSQAYCYKVCLTPESSKSDFMFLKPCSPGTPRNNTAKGADNLVLSSQSRCSSVNNGATTPNEVKQHSSSVLNINLLVEFVR</sequence>
<evidence type="ECO:0000256" key="2">
    <source>
        <dbReference type="ARBA" id="ARBA00022475"/>
    </source>
</evidence>
<evidence type="ECO:0000313" key="17">
    <source>
        <dbReference type="Proteomes" id="UP000694700"/>
    </source>
</evidence>
<evidence type="ECO:0000256" key="14">
    <source>
        <dbReference type="SAM" id="SignalP"/>
    </source>
</evidence>
<dbReference type="GO" id="GO:0009653">
    <property type="term" value="P:anatomical structure morphogenesis"/>
    <property type="evidence" value="ECO:0007669"/>
    <property type="project" value="UniProtKB-ARBA"/>
</dbReference>
<dbReference type="GO" id="GO:0005509">
    <property type="term" value="F:calcium ion binding"/>
    <property type="evidence" value="ECO:0007669"/>
    <property type="project" value="UniProtKB-UniRule"/>
</dbReference>
<dbReference type="SMART" id="SM00112">
    <property type="entry name" value="CA"/>
    <property type="match status" value="6"/>
</dbReference>
<keyword evidence="2" id="KW-1003">Cell membrane</keyword>
<keyword evidence="3 13" id="KW-0812">Transmembrane</keyword>
<evidence type="ECO:0000256" key="9">
    <source>
        <dbReference type="ARBA" id="ARBA00023136"/>
    </source>
</evidence>
<evidence type="ECO:0000256" key="4">
    <source>
        <dbReference type="ARBA" id="ARBA00022729"/>
    </source>
</evidence>
<dbReference type="FunFam" id="2.60.40.60:FF:000002">
    <property type="entry name" value="Protocadherin alpha 2"/>
    <property type="match status" value="1"/>
</dbReference>
<dbReference type="Gene3D" id="2.60.40.60">
    <property type="entry name" value="Cadherins"/>
    <property type="match status" value="6"/>
</dbReference>
<feature type="domain" description="Cadherin" evidence="15">
    <location>
        <begin position="27"/>
        <end position="133"/>
    </location>
</feature>
<reference evidence="16" key="1">
    <citation type="submission" date="2025-08" db="UniProtKB">
        <authorList>
            <consortium name="Ensembl"/>
        </authorList>
    </citation>
    <scope>IDENTIFICATION</scope>
</reference>
<dbReference type="PROSITE" id="PS50268">
    <property type="entry name" value="CADHERIN_2"/>
    <property type="match status" value="6"/>
</dbReference>
<evidence type="ECO:0000256" key="1">
    <source>
        <dbReference type="ARBA" id="ARBA00004251"/>
    </source>
</evidence>
<keyword evidence="8 13" id="KW-1133">Transmembrane helix</keyword>
<dbReference type="InterPro" id="IPR032455">
    <property type="entry name" value="Cadherin_C"/>
</dbReference>
<dbReference type="Pfam" id="PF16492">
    <property type="entry name" value="Cadherin_C_2"/>
    <property type="match status" value="1"/>
</dbReference>
<dbReference type="CDD" id="cd11304">
    <property type="entry name" value="Cadherin_repeat"/>
    <property type="match status" value="6"/>
</dbReference>
<feature type="domain" description="Cadherin" evidence="15">
    <location>
        <begin position="580"/>
        <end position="680"/>
    </location>
</feature>
<evidence type="ECO:0000256" key="7">
    <source>
        <dbReference type="ARBA" id="ARBA00022889"/>
    </source>
</evidence>
<evidence type="ECO:0000256" key="8">
    <source>
        <dbReference type="ARBA" id="ARBA00022989"/>
    </source>
</evidence>
<dbReference type="AlphaFoldDB" id="A0A8C1UY69"/>
<keyword evidence="6 12" id="KW-0106">Calcium</keyword>
<dbReference type="InterPro" id="IPR050174">
    <property type="entry name" value="Protocadherin/Cadherin-CA"/>
</dbReference>
<dbReference type="InterPro" id="IPR002126">
    <property type="entry name" value="Cadherin-like_dom"/>
</dbReference>
<evidence type="ECO:0000256" key="13">
    <source>
        <dbReference type="SAM" id="Phobius"/>
    </source>
</evidence>
<feature type="domain" description="Cadherin" evidence="15">
    <location>
        <begin position="351"/>
        <end position="455"/>
    </location>
</feature>
<evidence type="ECO:0000256" key="12">
    <source>
        <dbReference type="PROSITE-ProRule" id="PRU00043"/>
    </source>
</evidence>
<dbReference type="FunFam" id="2.60.40.60:FF:000004">
    <property type="entry name" value="Protocadherin 1 gamma 2"/>
    <property type="match status" value="1"/>
</dbReference>